<dbReference type="InterPro" id="IPR014718">
    <property type="entry name" value="GH-type_carb-bd"/>
</dbReference>
<dbReference type="GO" id="GO:0004034">
    <property type="term" value="F:aldose 1-epimerase activity"/>
    <property type="evidence" value="ECO:0007669"/>
    <property type="project" value="UniProtKB-EC"/>
</dbReference>
<proteinExistence type="predicted"/>
<dbReference type="STRING" id="307972.A0A2G8LA78"/>
<comment type="pathway">
    <text evidence="2">Carbohydrate metabolism; galactose metabolism.</text>
</comment>
<dbReference type="GO" id="GO:0006012">
    <property type="term" value="P:galactose metabolic process"/>
    <property type="evidence" value="ECO:0007669"/>
    <property type="project" value="UniProtKB-UniPathway"/>
</dbReference>
<evidence type="ECO:0000256" key="5">
    <source>
        <dbReference type="ARBA" id="ARBA00045743"/>
    </source>
</evidence>
<evidence type="ECO:0000313" key="6">
    <source>
        <dbReference type="EMBL" id="PIK57115.1"/>
    </source>
</evidence>
<dbReference type="GO" id="GO:0047938">
    <property type="term" value="F:glucose-6-phosphate 1-epimerase activity"/>
    <property type="evidence" value="ECO:0007669"/>
    <property type="project" value="TreeGrafter"/>
</dbReference>
<dbReference type="GO" id="GO:0030246">
    <property type="term" value="F:carbohydrate binding"/>
    <property type="evidence" value="ECO:0007669"/>
    <property type="project" value="InterPro"/>
</dbReference>
<dbReference type="Pfam" id="PF01263">
    <property type="entry name" value="Aldose_epim"/>
    <property type="match status" value="1"/>
</dbReference>
<accession>A0A2G8LA78</accession>
<evidence type="ECO:0000256" key="2">
    <source>
        <dbReference type="ARBA" id="ARBA00004947"/>
    </source>
</evidence>
<organism evidence="6 7">
    <name type="scientific">Stichopus japonicus</name>
    <name type="common">Sea cucumber</name>
    <dbReference type="NCBI Taxonomy" id="307972"/>
    <lineage>
        <taxon>Eukaryota</taxon>
        <taxon>Metazoa</taxon>
        <taxon>Echinodermata</taxon>
        <taxon>Eleutherozoa</taxon>
        <taxon>Echinozoa</taxon>
        <taxon>Holothuroidea</taxon>
        <taxon>Aspidochirotacea</taxon>
        <taxon>Aspidochirotida</taxon>
        <taxon>Stichopodidae</taxon>
        <taxon>Apostichopus</taxon>
    </lineage>
</organism>
<reference evidence="6 7" key="1">
    <citation type="journal article" date="2017" name="PLoS Biol.">
        <title>The sea cucumber genome provides insights into morphological evolution and visceral regeneration.</title>
        <authorList>
            <person name="Zhang X."/>
            <person name="Sun L."/>
            <person name="Yuan J."/>
            <person name="Sun Y."/>
            <person name="Gao Y."/>
            <person name="Zhang L."/>
            <person name="Li S."/>
            <person name="Dai H."/>
            <person name="Hamel J.F."/>
            <person name="Liu C."/>
            <person name="Yu Y."/>
            <person name="Liu S."/>
            <person name="Lin W."/>
            <person name="Guo K."/>
            <person name="Jin S."/>
            <person name="Xu P."/>
            <person name="Storey K.B."/>
            <person name="Huan P."/>
            <person name="Zhang T."/>
            <person name="Zhou Y."/>
            <person name="Zhang J."/>
            <person name="Lin C."/>
            <person name="Li X."/>
            <person name="Xing L."/>
            <person name="Huo D."/>
            <person name="Sun M."/>
            <person name="Wang L."/>
            <person name="Mercier A."/>
            <person name="Li F."/>
            <person name="Yang H."/>
            <person name="Xiang J."/>
        </authorList>
    </citation>
    <scope>NUCLEOTIDE SEQUENCE [LARGE SCALE GENOMIC DNA]</scope>
    <source>
        <strain evidence="6">Shaxun</strain>
        <tissue evidence="6">Muscle</tissue>
    </source>
</reference>
<comment type="catalytic activity">
    <reaction evidence="1">
        <text>alpha-D-galactose = beta-D-galactose</text>
        <dbReference type="Rhea" id="RHEA:28675"/>
        <dbReference type="ChEBI" id="CHEBI:27667"/>
        <dbReference type="ChEBI" id="CHEBI:28061"/>
        <dbReference type="EC" id="5.1.3.3"/>
    </reaction>
    <physiologicalReaction direction="right-to-left" evidence="1">
        <dbReference type="Rhea" id="RHEA:28677"/>
    </physiologicalReaction>
</comment>
<evidence type="ECO:0000256" key="4">
    <source>
        <dbReference type="ARBA" id="ARBA00032729"/>
    </source>
</evidence>
<dbReference type="InterPro" id="IPR008183">
    <property type="entry name" value="Aldose_1/G6P_1-epimerase"/>
</dbReference>
<dbReference type="Proteomes" id="UP000230750">
    <property type="component" value="Unassembled WGS sequence"/>
</dbReference>
<comment type="caution">
    <text evidence="6">The sequence shown here is derived from an EMBL/GenBank/DDBJ whole genome shotgun (WGS) entry which is preliminary data.</text>
</comment>
<dbReference type="SUPFAM" id="SSF74650">
    <property type="entry name" value="Galactose mutarotase-like"/>
    <property type="match status" value="1"/>
</dbReference>
<evidence type="ECO:0000256" key="3">
    <source>
        <dbReference type="ARBA" id="ARBA00021023"/>
    </source>
</evidence>
<name>A0A2G8LA78_STIJA</name>
<comment type="function">
    <text evidence="5">Mutarotase that catalyzes the interconversion of beta-D-galactose and alpha-D-galactose during galactose metabolism. Beta-D-galactose is metabolized in the liver into glucose 1-phosphate, the primary metabolic fuel, by the action of four enzymes that constitute the Leloir pathway: GALM, GALK1 (galactokinase), GALT (galactose-1-phosphate uridylyltransferase) and GALE (UDP-galactose-4'-epimerase). Involved in the maintenance of the equilibrium between the beta- and alpha-anomers of galactose, therefore ensuring a sufficient supply of the alpha-anomer for GALK1. Also active on D-glucose although shows a preference for galactose over glucose.</text>
</comment>
<gene>
    <name evidence="6" type="ORF">BSL78_05933</name>
</gene>
<dbReference type="PANTHER" id="PTHR11122:SF13">
    <property type="entry name" value="GLUCOSE-6-PHOSPHATE 1-EPIMERASE"/>
    <property type="match status" value="1"/>
</dbReference>
<sequence>MAISGPAKDNKDRKSGDVSATFTMEDSEETRKIWNYSFKLTYTVTLKAKSLLLEFTVDNKGQEAFDFTCLLTHIWEWMTSHRHRWSDCKERNMMTRIYKSTPNELTVKNTKGGKSVIIKKNNFPDAVVWNPWIEKAKAMSDFGDDEYLVMLCVEAGFVAKPFHLEPSETFQASQELSLA</sequence>
<dbReference type="EMBL" id="MRZV01000152">
    <property type="protein sequence ID" value="PIK57115.1"/>
    <property type="molecule type" value="Genomic_DNA"/>
</dbReference>
<dbReference type="Gene3D" id="2.70.98.10">
    <property type="match status" value="1"/>
</dbReference>
<dbReference type="UniPathway" id="UPA00214"/>
<evidence type="ECO:0000313" key="7">
    <source>
        <dbReference type="Proteomes" id="UP000230750"/>
    </source>
</evidence>
<keyword evidence="7" id="KW-1185">Reference proteome</keyword>
<dbReference type="PANTHER" id="PTHR11122">
    <property type="entry name" value="APOSPORY-ASSOCIATED PROTEIN C-RELATED"/>
    <property type="match status" value="1"/>
</dbReference>
<dbReference type="AlphaFoldDB" id="A0A2G8LA78"/>
<dbReference type="GO" id="GO:0005737">
    <property type="term" value="C:cytoplasm"/>
    <property type="evidence" value="ECO:0007669"/>
    <property type="project" value="TreeGrafter"/>
</dbReference>
<protein>
    <recommendedName>
        <fullName evidence="3">Galactose mutarotase</fullName>
    </recommendedName>
    <alternativeName>
        <fullName evidence="4">Aldose 1-epimerase</fullName>
    </alternativeName>
</protein>
<dbReference type="OrthoDB" id="1659429at2759"/>
<evidence type="ECO:0000256" key="1">
    <source>
        <dbReference type="ARBA" id="ARBA00001712"/>
    </source>
</evidence>
<dbReference type="InterPro" id="IPR011013">
    <property type="entry name" value="Gal_mutarotase_sf_dom"/>
</dbReference>